<feature type="region of interest" description="Disordered" evidence="5">
    <location>
        <begin position="213"/>
        <end position="252"/>
    </location>
</feature>
<dbReference type="PANTHER" id="PTHR16290:SF0">
    <property type="entry name" value="DECAPPING PROTEIN 1, ISOFORM A"/>
    <property type="match status" value="1"/>
</dbReference>
<dbReference type="GO" id="GO:0003729">
    <property type="term" value="F:mRNA binding"/>
    <property type="evidence" value="ECO:0007669"/>
    <property type="project" value="TreeGrafter"/>
</dbReference>
<keyword evidence="4" id="KW-0507">mRNA processing</keyword>
<organism evidence="6 7">
    <name type="scientific">Pseudozyma flocculosa PF-1</name>
    <dbReference type="NCBI Taxonomy" id="1277687"/>
    <lineage>
        <taxon>Eukaryota</taxon>
        <taxon>Fungi</taxon>
        <taxon>Dikarya</taxon>
        <taxon>Basidiomycota</taxon>
        <taxon>Ustilaginomycotina</taxon>
        <taxon>Ustilaginomycetes</taxon>
        <taxon>Ustilaginales</taxon>
        <taxon>Ustilaginaceae</taxon>
        <taxon>Pseudozyma</taxon>
    </lineage>
</organism>
<evidence type="ECO:0000256" key="2">
    <source>
        <dbReference type="ARBA" id="ARBA00008778"/>
    </source>
</evidence>
<dbReference type="Gene3D" id="2.30.29.30">
    <property type="entry name" value="Pleckstrin-homology domain (PH domain)/Phosphotyrosine-binding domain (PTB)"/>
    <property type="match status" value="1"/>
</dbReference>
<sequence length="389" mass="41034">MTTEAKTAFNLKVLRRHDPTIVDIIDSASFVVLYNHQSEWTKTGVEGPMFLFRRNKAPYHGFFILNRNGVENFSADMTPDDDLEITPEFIIYRPDSSSENDVYGIWIFESSQRLSIGEQMLALQQMASPPSKPEAELAPAPRAPLAVQEAFVDPGAPVNGASTEAASTPQAEPISLDALFGSPAPAEAPVEPTQAAHQASLLNVLFQQAAIQSPAGDTPAASEEEKTGAAGPSSRTEPSKANGSEAPNSNGSAQNLLALLGVKPASDAPDAPAPPSPVAAASRKTAAEAATRAGTDHQGDQAIVPPAASHREGEGSKSTNDQPTVHGGPAQAPKMSDLIADGVKGRIGLGDDGQPLSRREFIRELLSLVHTDPAFVDEIHGSYIEQVSR</sequence>
<reference evidence="6 7" key="1">
    <citation type="journal article" date="2013" name="Plant Cell">
        <title>The transition from a phytopathogenic smut ancestor to an anamorphic biocontrol agent deciphered by comparative whole-genome analysis.</title>
        <authorList>
            <person name="Lefebvre F."/>
            <person name="Joly D.L."/>
            <person name="Labbe C."/>
            <person name="Teichmann B."/>
            <person name="Linning R."/>
            <person name="Belzile F."/>
            <person name="Bakkeren G."/>
            <person name="Belanger R.R."/>
        </authorList>
    </citation>
    <scope>NUCLEOTIDE SEQUENCE [LARGE SCALE GENOMIC DNA]</scope>
    <source>
        <strain evidence="6 7">PF-1</strain>
    </source>
</reference>
<accession>A0A061H4V9</accession>
<dbReference type="GO" id="GO:0000932">
    <property type="term" value="C:P-body"/>
    <property type="evidence" value="ECO:0007669"/>
    <property type="project" value="TreeGrafter"/>
</dbReference>
<proteinExistence type="inferred from homology"/>
<dbReference type="CDD" id="cd09804">
    <property type="entry name" value="Dcp1"/>
    <property type="match status" value="1"/>
</dbReference>
<dbReference type="InterPro" id="IPR011993">
    <property type="entry name" value="PH-like_dom_sf"/>
</dbReference>
<feature type="compositionally biased region" description="Low complexity" evidence="5">
    <location>
        <begin position="278"/>
        <end position="293"/>
    </location>
</feature>
<evidence type="ECO:0000256" key="4">
    <source>
        <dbReference type="ARBA" id="ARBA00022664"/>
    </source>
</evidence>
<feature type="compositionally biased region" description="Polar residues" evidence="5">
    <location>
        <begin position="233"/>
        <end position="252"/>
    </location>
</feature>
<dbReference type="Proteomes" id="UP000053664">
    <property type="component" value="Unassembled WGS sequence"/>
</dbReference>
<comment type="subcellular location">
    <subcellularLocation>
        <location evidence="1">Cytoplasm</location>
    </subcellularLocation>
</comment>
<dbReference type="SUPFAM" id="SSF50729">
    <property type="entry name" value="PH domain-like"/>
    <property type="match status" value="1"/>
</dbReference>
<dbReference type="OrthoDB" id="440673at2759"/>
<evidence type="ECO:0000313" key="7">
    <source>
        <dbReference type="Proteomes" id="UP000053664"/>
    </source>
</evidence>
<dbReference type="eggNOG" id="KOG2868">
    <property type="taxonomic scope" value="Eukaryota"/>
</dbReference>
<keyword evidence="3" id="KW-0963">Cytoplasm</keyword>
<dbReference type="RefSeq" id="XP_007880732.1">
    <property type="nucleotide sequence ID" value="XM_007882541.1"/>
</dbReference>
<evidence type="ECO:0000256" key="3">
    <source>
        <dbReference type="ARBA" id="ARBA00022490"/>
    </source>
</evidence>
<evidence type="ECO:0000256" key="1">
    <source>
        <dbReference type="ARBA" id="ARBA00004496"/>
    </source>
</evidence>
<dbReference type="AlphaFoldDB" id="A0A061H4V9"/>
<dbReference type="EMBL" id="KE361639">
    <property type="protein sequence ID" value="EPQ27474.1"/>
    <property type="molecule type" value="Genomic_DNA"/>
</dbReference>
<evidence type="ECO:0008006" key="8">
    <source>
        <dbReference type="Google" id="ProtNLM"/>
    </source>
</evidence>
<dbReference type="GO" id="GO:0006397">
    <property type="term" value="P:mRNA processing"/>
    <property type="evidence" value="ECO:0007669"/>
    <property type="project" value="UniProtKB-KW"/>
</dbReference>
<dbReference type="GO" id="GO:0008047">
    <property type="term" value="F:enzyme activator activity"/>
    <property type="evidence" value="ECO:0007669"/>
    <property type="project" value="InterPro"/>
</dbReference>
<evidence type="ECO:0000256" key="5">
    <source>
        <dbReference type="SAM" id="MobiDB-lite"/>
    </source>
</evidence>
<feature type="region of interest" description="Disordered" evidence="5">
    <location>
        <begin position="264"/>
        <end position="335"/>
    </location>
</feature>
<dbReference type="Pfam" id="PF06058">
    <property type="entry name" value="DCP1"/>
    <property type="match status" value="1"/>
</dbReference>
<comment type="similarity">
    <text evidence="2">Belongs to the DCP1 family.</text>
</comment>
<dbReference type="GeneID" id="19319111"/>
<name>A0A061H4V9_9BASI</name>
<gene>
    <name evidence="6" type="ORF">PFL1_05012</name>
</gene>
<dbReference type="HOGENOM" id="CLU_710044_0_0_1"/>
<protein>
    <recommendedName>
        <fullName evidence="8">mRNA-decapping enzyme C-terminal domain-containing protein</fullName>
    </recommendedName>
</protein>
<dbReference type="GO" id="GO:0031087">
    <property type="term" value="P:deadenylation-independent decapping of nuclear-transcribed mRNA"/>
    <property type="evidence" value="ECO:0007669"/>
    <property type="project" value="TreeGrafter"/>
</dbReference>
<dbReference type="PANTHER" id="PTHR16290">
    <property type="entry name" value="TRANSCRIPTION FACTOR SMIF DECAPPING ENZYME DCP1"/>
    <property type="match status" value="1"/>
</dbReference>
<dbReference type="InterPro" id="IPR010334">
    <property type="entry name" value="Dcp1"/>
</dbReference>
<dbReference type="KEGG" id="pfp:PFL1_05012"/>
<dbReference type="GO" id="GO:0000290">
    <property type="term" value="P:deadenylation-dependent decapping of nuclear-transcribed mRNA"/>
    <property type="evidence" value="ECO:0007669"/>
    <property type="project" value="InterPro"/>
</dbReference>
<evidence type="ECO:0000313" key="6">
    <source>
        <dbReference type="EMBL" id="EPQ27474.1"/>
    </source>
</evidence>